<name>M5DNV5_9GAMM</name>
<reference evidence="1 2" key="1">
    <citation type="journal article" date="2013" name="Genome Announc.">
        <title>Genome Sequence of Thalassolituus oleivorans MIL-1 (DSM 14913T).</title>
        <authorList>
            <person name="Golyshin P.N."/>
            <person name="Werner J."/>
            <person name="Chernikova T.N."/>
            <person name="Tran H."/>
            <person name="Ferrer M."/>
            <person name="Yakimov M.M."/>
            <person name="Teeling H."/>
            <person name="Golyshina O.V."/>
        </authorList>
    </citation>
    <scope>NUCLEOTIDE SEQUENCE [LARGE SCALE GENOMIC DNA]</scope>
    <source>
        <strain evidence="1 2">MIL-1</strain>
    </source>
</reference>
<evidence type="ECO:0000313" key="1">
    <source>
        <dbReference type="EMBL" id="CCU70832.1"/>
    </source>
</evidence>
<dbReference type="EMBL" id="HF680312">
    <property type="protein sequence ID" value="CCU70832.1"/>
    <property type="molecule type" value="Genomic_DNA"/>
</dbReference>
<keyword evidence="2" id="KW-1185">Reference proteome</keyword>
<evidence type="ECO:0000313" key="2">
    <source>
        <dbReference type="Proteomes" id="UP000011866"/>
    </source>
</evidence>
<dbReference type="HOGENOM" id="CLU_3223182_0_0_6"/>
<accession>M5DNV5</accession>
<proteinExistence type="predicted"/>
<organism evidence="1 2">
    <name type="scientific">Thalassolituus oleivorans MIL-1</name>
    <dbReference type="NCBI Taxonomy" id="1298593"/>
    <lineage>
        <taxon>Bacteria</taxon>
        <taxon>Pseudomonadati</taxon>
        <taxon>Pseudomonadota</taxon>
        <taxon>Gammaproteobacteria</taxon>
        <taxon>Oceanospirillales</taxon>
        <taxon>Oceanospirillaceae</taxon>
        <taxon>Thalassolituus</taxon>
    </lineage>
</organism>
<protein>
    <submittedName>
        <fullName evidence="1">Uncharacterized protein</fullName>
    </submittedName>
</protein>
<sequence length="44" mass="4894">MLPLQAGLCKTPSVKSTVVNFFTLDATTAYQRRVIFVLILPNLI</sequence>
<dbReference type="AlphaFoldDB" id="M5DNV5"/>
<dbReference type="Proteomes" id="UP000011866">
    <property type="component" value="Chromosome"/>
</dbReference>
<gene>
    <name evidence="1" type="ORF">TOL_0390</name>
</gene>
<dbReference type="KEGG" id="tol:TOL_0390"/>